<sequence length="162" mass="18994">MFLPRHNGSIEARHEHSVCSQMTDPVHWGYSQYIRIWTACIGRDIPVSIKDQSSVVRSRVELWLITVATHTIIKRMQTLDAMYVCHHNLHDAHVTILTGAYTMFGKARLVERQAVETARVQHIEYRTVAQPFNRHHSRYLYVFYEVSAPSNRRILELTYVIF</sequence>
<accession>A0A3N4HYG2</accession>
<dbReference type="Proteomes" id="UP000275078">
    <property type="component" value="Unassembled WGS sequence"/>
</dbReference>
<name>A0A3N4HYG2_ASCIM</name>
<dbReference type="EMBL" id="ML119735">
    <property type="protein sequence ID" value="RPA76890.1"/>
    <property type="molecule type" value="Genomic_DNA"/>
</dbReference>
<proteinExistence type="predicted"/>
<evidence type="ECO:0000313" key="1">
    <source>
        <dbReference type="EMBL" id="RPA76890.1"/>
    </source>
</evidence>
<keyword evidence="2" id="KW-1185">Reference proteome</keyword>
<dbReference type="AlphaFoldDB" id="A0A3N4HYG2"/>
<organism evidence="1 2">
    <name type="scientific">Ascobolus immersus RN42</name>
    <dbReference type="NCBI Taxonomy" id="1160509"/>
    <lineage>
        <taxon>Eukaryota</taxon>
        <taxon>Fungi</taxon>
        <taxon>Dikarya</taxon>
        <taxon>Ascomycota</taxon>
        <taxon>Pezizomycotina</taxon>
        <taxon>Pezizomycetes</taxon>
        <taxon>Pezizales</taxon>
        <taxon>Ascobolaceae</taxon>
        <taxon>Ascobolus</taxon>
    </lineage>
</organism>
<reference evidence="1 2" key="1">
    <citation type="journal article" date="2018" name="Nat. Ecol. Evol.">
        <title>Pezizomycetes genomes reveal the molecular basis of ectomycorrhizal truffle lifestyle.</title>
        <authorList>
            <person name="Murat C."/>
            <person name="Payen T."/>
            <person name="Noel B."/>
            <person name="Kuo A."/>
            <person name="Morin E."/>
            <person name="Chen J."/>
            <person name="Kohler A."/>
            <person name="Krizsan K."/>
            <person name="Balestrini R."/>
            <person name="Da Silva C."/>
            <person name="Montanini B."/>
            <person name="Hainaut M."/>
            <person name="Levati E."/>
            <person name="Barry K.W."/>
            <person name="Belfiori B."/>
            <person name="Cichocki N."/>
            <person name="Clum A."/>
            <person name="Dockter R.B."/>
            <person name="Fauchery L."/>
            <person name="Guy J."/>
            <person name="Iotti M."/>
            <person name="Le Tacon F."/>
            <person name="Lindquist E.A."/>
            <person name="Lipzen A."/>
            <person name="Malagnac F."/>
            <person name="Mello A."/>
            <person name="Molinier V."/>
            <person name="Miyauchi S."/>
            <person name="Poulain J."/>
            <person name="Riccioni C."/>
            <person name="Rubini A."/>
            <person name="Sitrit Y."/>
            <person name="Splivallo R."/>
            <person name="Traeger S."/>
            <person name="Wang M."/>
            <person name="Zifcakova L."/>
            <person name="Wipf D."/>
            <person name="Zambonelli A."/>
            <person name="Paolocci F."/>
            <person name="Nowrousian M."/>
            <person name="Ottonello S."/>
            <person name="Baldrian P."/>
            <person name="Spatafora J.W."/>
            <person name="Henrissat B."/>
            <person name="Nagy L.G."/>
            <person name="Aury J.M."/>
            <person name="Wincker P."/>
            <person name="Grigoriev I.V."/>
            <person name="Bonfante P."/>
            <person name="Martin F.M."/>
        </authorList>
    </citation>
    <scope>NUCLEOTIDE SEQUENCE [LARGE SCALE GENOMIC DNA]</scope>
    <source>
        <strain evidence="1 2">RN42</strain>
    </source>
</reference>
<evidence type="ECO:0000313" key="2">
    <source>
        <dbReference type="Proteomes" id="UP000275078"/>
    </source>
</evidence>
<protein>
    <submittedName>
        <fullName evidence="1">Uncharacterized protein</fullName>
    </submittedName>
</protein>
<gene>
    <name evidence="1" type="ORF">BJ508DRAFT_179822</name>
</gene>